<dbReference type="AlphaFoldDB" id="A0A1I9G3I5"/>
<reference evidence="1" key="2">
    <citation type="submission" date="2012-12" db="EMBL/GenBank/DDBJ databases">
        <authorList>
            <consortium name="WormBase Consortium"/>
            <person name="Ghedin E."/>
            <person name="Paulini M."/>
        </authorList>
    </citation>
    <scope>NUCLEOTIDE SEQUENCE</scope>
    <source>
        <strain evidence="1">FR3</strain>
    </source>
</reference>
<accession>A0A1I9G3I5</accession>
<name>A0A1I9G3I5_BRUMA</name>
<organism evidence="1">
    <name type="scientific">Brugia malayi</name>
    <name type="common">Filarial nematode worm</name>
    <dbReference type="NCBI Taxonomy" id="6279"/>
    <lineage>
        <taxon>Eukaryota</taxon>
        <taxon>Metazoa</taxon>
        <taxon>Ecdysozoa</taxon>
        <taxon>Nematoda</taxon>
        <taxon>Chromadorea</taxon>
        <taxon>Rhabditida</taxon>
        <taxon>Spirurina</taxon>
        <taxon>Spiruromorpha</taxon>
        <taxon>Filarioidea</taxon>
        <taxon>Onchocercidae</taxon>
        <taxon>Brugia</taxon>
    </lineage>
</organism>
<protein>
    <submittedName>
        <fullName evidence="1">Bm13284</fullName>
    </submittedName>
</protein>
<proteinExistence type="predicted"/>
<evidence type="ECO:0000313" key="1">
    <source>
        <dbReference type="EMBL" id="CDP97999.1"/>
    </source>
</evidence>
<gene>
    <name evidence="1" type="primary">Bm13284</name>
    <name evidence="1" type="ORF">BM_Bm13284</name>
</gene>
<dbReference type="EMBL" id="LN856992">
    <property type="protein sequence ID" value="CDP97999.1"/>
    <property type="molecule type" value="Genomic_DNA"/>
</dbReference>
<reference evidence="1" key="1">
    <citation type="journal article" date="2007" name="Science">
        <title>Draft genome of the filarial nematode parasite Brugia malayi.</title>
        <authorList>
            <person name="Ghedin E."/>
            <person name="Wang S."/>
            <person name="Spiro D."/>
            <person name="Caler E."/>
            <person name="Zhao Q."/>
            <person name="Crabtree J."/>
            <person name="Allen J.E."/>
            <person name="Delcher A.L."/>
            <person name="Guiliano D.B."/>
            <person name="Miranda-Saavedra D."/>
            <person name="Angiuoli S.V."/>
            <person name="Creasy T."/>
            <person name="Amedeo P."/>
            <person name="Haas B."/>
            <person name="El-Sayed N.M."/>
            <person name="Wortman J.R."/>
            <person name="Feldblyum T."/>
            <person name="Tallon L."/>
            <person name="Schatz M."/>
            <person name="Shumway M."/>
            <person name="Koo H."/>
            <person name="Salzberg S.L."/>
            <person name="Schobel S."/>
            <person name="Pertea M."/>
            <person name="Pop M."/>
            <person name="White O."/>
            <person name="Barton G.J."/>
            <person name="Carlow C.K."/>
            <person name="Crawford M.J."/>
            <person name="Daub J."/>
            <person name="Dimmic M.W."/>
            <person name="Estes C.F."/>
            <person name="Foster J.M."/>
            <person name="Ganatra M."/>
            <person name="Gregory W.F."/>
            <person name="Johnson N.M."/>
            <person name="Jin J."/>
            <person name="Komuniecki R."/>
            <person name="Korf I."/>
            <person name="Kumar S."/>
            <person name="Laney S."/>
            <person name="Li B.W."/>
            <person name="Li W."/>
            <person name="Lindblom T.H."/>
            <person name="Lustigman S."/>
            <person name="Ma D."/>
            <person name="Maina C.V."/>
            <person name="Martin D.M."/>
            <person name="McCarter J.P."/>
            <person name="McReynolds L."/>
            <person name="Mitreva M."/>
            <person name="Nutman T.B."/>
            <person name="Parkinson J."/>
            <person name="Peregrin-Alvarez J.M."/>
            <person name="Poole C."/>
            <person name="Ren Q."/>
            <person name="Saunders L."/>
            <person name="Sluder A.E."/>
            <person name="Smith K."/>
            <person name="Stanke M."/>
            <person name="Unnasch T.R."/>
            <person name="Ware J."/>
            <person name="Wei A.D."/>
            <person name="Weil G."/>
            <person name="Williams D.J."/>
            <person name="Zhang Y."/>
            <person name="Williams S.A."/>
            <person name="Fraser-Liggett C."/>
            <person name="Slatko B."/>
            <person name="Blaxter M.L."/>
            <person name="Scott A.L."/>
        </authorList>
    </citation>
    <scope>NUCLEOTIDE SEQUENCE</scope>
    <source>
        <strain evidence="1">FR3</strain>
    </source>
</reference>
<sequence>MTSPRVVKLLLILAPSFKRCPSAPVDVALSLPAK</sequence>